<accession>A0A934QHF8</accession>
<dbReference type="Gene3D" id="3.40.50.300">
    <property type="entry name" value="P-loop containing nucleotide triphosphate hydrolases"/>
    <property type="match status" value="2"/>
</dbReference>
<keyword evidence="3" id="KW-1185">Reference proteome</keyword>
<dbReference type="InterPro" id="IPR038729">
    <property type="entry name" value="Rad50/SbcC_AAA"/>
</dbReference>
<dbReference type="GO" id="GO:0016887">
    <property type="term" value="F:ATP hydrolysis activity"/>
    <property type="evidence" value="ECO:0007669"/>
    <property type="project" value="InterPro"/>
</dbReference>
<dbReference type="Proteomes" id="UP000778970">
    <property type="component" value="Unassembled WGS sequence"/>
</dbReference>
<dbReference type="PANTHER" id="PTHR32182:SF0">
    <property type="entry name" value="DNA REPLICATION AND REPAIR PROTEIN RECF"/>
    <property type="match status" value="1"/>
</dbReference>
<organism evidence="2 3">
    <name type="scientific">Rhodovibrio salinarum</name>
    <dbReference type="NCBI Taxonomy" id="1087"/>
    <lineage>
        <taxon>Bacteria</taxon>
        <taxon>Pseudomonadati</taxon>
        <taxon>Pseudomonadota</taxon>
        <taxon>Alphaproteobacteria</taxon>
        <taxon>Rhodospirillales</taxon>
        <taxon>Rhodovibrionaceae</taxon>
        <taxon>Rhodovibrio</taxon>
    </lineage>
</organism>
<dbReference type="PANTHER" id="PTHR32182">
    <property type="entry name" value="DNA REPLICATION AND REPAIR PROTEIN RECF"/>
    <property type="match status" value="1"/>
</dbReference>
<dbReference type="Pfam" id="PF13476">
    <property type="entry name" value="AAA_23"/>
    <property type="match status" value="1"/>
</dbReference>
<comment type="caution">
    <text evidence="2">The sequence shown here is derived from an EMBL/GenBank/DDBJ whole genome shotgun (WGS) entry which is preliminary data.</text>
</comment>
<reference evidence="2" key="1">
    <citation type="submission" date="2017-08" db="EMBL/GenBank/DDBJ databases">
        <authorList>
            <person name="Imhoff J.F."/>
            <person name="Rahn T."/>
            <person name="Kuenzel S."/>
            <person name="Neulinger S.C."/>
        </authorList>
    </citation>
    <scope>NUCLEOTIDE SEQUENCE</scope>
    <source>
        <strain evidence="2">DSM 9154</strain>
    </source>
</reference>
<name>A0A934QHF8_9PROT</name>
<evidence type="ECO:0000259" key="1">
    <source>
        <dbReference type="Pfam" id="PF13476"/>
    </source>
</evidence>
<feature type="domain" description="Rad50/SbcC-type AAA" evidence="1">
    <location>
        <begin position="8"/>
        <end position="125"/>
    </location>
</feature>
<dbReference type="EMBL" id="NRRE01000017">
    <property type="protein sequence ID" value="MBK1696620.1"/>
    <property type="molecule type" value="Genomic_DNA"/>
</dbReference>
<evidence type="ECO:0000313" key="2">
    <source>
        <dbReference type="EMBL" id="MBK1696620.1"/>
    </source>
</evidence>
<sequence>MAIPRIERIKIQGFRAFGKEAQELVLRAPVSAVWAPNSQGKTSLAEAFEFLLTGQIVRRQLMASSQDEFADALRNAHMPHNLPVYIEAQIRGKDGKTSSVRRSLTSDYAKRQDCQSVLHINDAEADETGLAALGISLSQPPLSAPVLAQHTLGYLFSAKPQDRASYFKTILEVTDLETLRGAIAALEAELKPGESAYWDRLTTASKIAEARPSLEPLTRAVPTAQELAEALDNAVTALLQIEGADVPESITERLEALRTLLAERRAKTFPVSGFDRKIPAEWTSPADTDWEKLSQYLAERSRIDEQARRLVSLFQEALAIPEIDGATDAVDCVLCGAGGALTPERIEFLRGRVKEAEDFRSAEKAGLEALHRLQTKVSSSVGSIDAAVPAFMKTLSARRRDSGFRIDRINALVGDENEASVTSWIAAVKRLSKTLRPFRRYARQLTAEINEYLDNAERFDDVEPLKRAFDDFSDTYQEYVKKLTAYNEAELLLRELLDAVVDRASDTEGWQQLIDLCDDPEGLREALVDRHARTALKAELSKALSQIDKGNEKVLDDKFGDLSEGIQYWWDLLRPDEHTFFSSVKPRKGARRTVDFKAGLASSNERRGVEVRDVIAVFSQSQLHCLGLALFIARAVHENAGFIILDDPILSSDEDYRAYFKANVVEELLSRGIQVVILTQDQKSWKDLEHRYVHQNIDMFQIEMVDPANGTTVTNNGDGLQAMLTRIEILARGSHADMRKQAGELLRNAAERFCKEMLVRERWAKGQAQVALSDFDGKNLGQLSPQVEPLLGECPSHPGKLRSIGSELNPAKHDDGIPDKGTLKVALGDLRKLRSIYL</sequence>
<dbReference type="GO" id="GO:0006302">
    <property type="term" value="P:double-strand break repair"/>
    <property type="evidence" value="ECO:0007669"/>
    <property type="project" value="InterPro"/>
</dbReference>
<dbReference type="SUPFAM" id="SSF52540">
    <property type="entry name" value="P-loop containing nucleoside triphosphate hydrolases"/>
    <property type="match status" value="1"/>
</dbReference>
<dbReference type="AlphaFoldDB" id="A0A934QHF8"/>
<proteinExistence type="predicted"/>
<evidence type="ECO:0000313" key="3">
    <source>
        <dbReference type="Proteomes" id="UP000778970"/>
    </source>
</evidence>
<gene>
    <name evidence="2" type="ORF">CKO21_05115</name>
</gene>
<dbReference type="GO" id="GO:0000731">
    <property type="term" value="P:DNA synthesis involved in DNA repair"/>
    <property type="evidence" value="ECO:0007669"/>
    <property type="project" value="TreeGrafter"/>
</dbReference>
<protein>
    <recommendedName>
        <fullName evidence="1">Rad50/SbcC-type AAA domain-containing protein</fullName>
    </recommendedName>
</protein>
<reference evidence="2" key="2">
    <citation type="journal article" date="2020" name="Microorganisms">
        <title>Osmotic Adaptation and Compatible Solute Biosynthesis of Phototrophic Bacteria as Revealed from Genome Analyses.</title>
        <authorList>
            <person name="Imhoff J.F."/>
            <person name="Rahn T."/>
            <person name="Kunzel S."/>
            <person name="Keller A."/>
            <person name="Neulinger S.C."/>
        </authorList>
    </citation>
    <scope>NUCLEOTIDE SEQUENCE</scope>
    <source>
        <strain evidence="2">DSM 9154</strain>
    </source>
</reference>
<dbReference type="InterPro" id="IPR027417">
    <property type="entry name" value="P-loop_NTPase"/>
</dbReference>
<dbReference type="RefSeq" id="WP_027289467.1">
    <property type="nucleotide sequence ID" value="NZ_NRRE01000017.1"/>
</dbReference>